<reference evidence="3 4" key="1">
    <citation type="journal article" date="2014" name="Int. J. Syst. Evol. Microbiol.">
        <title>Rhodoluna lacicola gen. nov., sp. nov., a planktonic freshwater bacterium with stream-lined genome.</title>
        <authorList>
            <person name="Hahn M."/>
            <person name="Schmidt J."/>
            <person name="Taipale S.J."/>
            <person name="Doolittle W.F."/>
            <person name="Koll U."/>
        </authorList>
    </citation>
    <scope>NUCLEOTIDE SEQUENCE [LARGE SCALE GENOMIC DNA]</scope>
    <source>
        <strain evidence="3 4">MWH-Ta8</strain>
    </source>
</reference>
<name>A0A060JGW5_9MICO</name>
<dbReference type="SUPFAM" id="SSF55961">
    <property type="entry name" value="Bet v1-like"/>
    <property type="match status" value="1"/>
</dbReference>
<dbReference type="CDD" id="cd07814">
    <property type="entry name" value="SRPBCC_CalC_Aha1-like"/>
    <property type="match status" value="1"/>
</dbReference>
<evidence type="ECO:0000259" key="2">
    <source>
        <dbReference type="Pfam" id="PF08327"/>
    </source>
</evidence>
<sequence length="155" mass="17938">MEHNELYFVEREFDASIDELWNAWTSPQALESWYSPTMLTVVPGSVTTENQVGGRWAVAVDVSANGFNAYFWGRYSEFEPKKKMVHTLSYSQDEQEFLARDDNAPAHLIVVDFEERGNRSWVKFTQFGEMPAEQADASREGMQSYFDNLEIFLAR</sequence>
<evidence type="ECO:0000313" key="4">
    <source>
        <dbReference type="Proteomes" id="UP000067708"/>
    </source>
</evidence>
<dbReference type="HOGENOM" id="CLU_1694126_0_0_11"/>
<dbReference type="STRING" id="529884.Rhola_00009770"/>
<proteinExistence type="inferred from homology"/>
<dbReference type="eggNOG" id="COG3832">
    <property type="taxonomic scope" value="Bacteria"/>
</dbReference>
<accession>A0A060JGW5</accession>
<dbReference type="OrthoDB" id="3365660at2"/>
<feature type="domain" description="Activator of Hsp90 ATPase homologue 1/2-like C-terminal" evidence="2">
    <location>
        <begin position="14"/>
        <end position="153"/>
    </location>
</feature>
<dbReference type="RefSeq" id="WP_038502786.1">
    <property type="nucleotide sequence ID" value="NZ_AP026911.1"/>
</dbReference>
<evidence type="ECO:0000256" key="1">
    <source>
        <dbReference type="ARBA" id="ARBA00006817"/>
    </source>
</evidence>
<dbReference type="InterPro" id="IPR013538">
    <property type="entry name" value="ASHA1/2-like_C"/>
</dbReference>
<comment type="similarity">
    <text evidence="1">Belongs to the AHA1 family.</text>
</comment>
<dbReference type="AlphaFoldDB" id="A0A060JGW5"/>
<evidence type="ECO:0000313" key="3">
    <source>
        <dbReference type="EMBL" id="AIC47777.1"/>
    </source>
</evidence>
<dbReference type="Gene3D" id="3.30.530.20">
    <property type="match status" value="1"/>
</dbReference>
<protein>
    <recommendedName>
        <fullName evidence="2">Activator of Hsp90 ATPase homologue 1/2-like C-terminal domain-containing protein</fullName>
    </recommendedName>
</protein>
<organism evidence="3 4">
    <name type="scientific">Rhodoluna lacicola</name>
    <dbReference type="NCBI Taxonomy" id="529884"/>
    <lineage>
        <taxon>Bacteria</taxon>
        <taxon>Bacillati</taxon>
        <taxon>Actinomycetota</taxon>
        <taxon>Actinomycetes</taxon>
        <taxon>Micrococcales</taxon>
        <taxon>Microbacteriaceae</taxon>
        <taxon>Luna cluster</taxon>
        <taxon>Luna-1 subcluster</taxon>
        <taxon>Rhodoluna</taxon>
    </lineage>
</organism>
<dbReference type="EMBL" id="CP007490">
    <property type="protein sequence ID" value="AIC47777.1"/>
    <property type="molecule type" value="Genomic_DNA"/>
</dbReference>
<dbReference type="Pfam" id="PF08327">
    <property type="entry name" value="AHSA1"/>
    <property type="match status" value="1"/>
</dbReference>
<dbReference type="KEGG" id="rla:Rhola_00009770"/>
<dbReference type="Proteomes" id="UP000067708">
    <property type="component" value="Chromosome"/>
</dbReference>
<dbReference type="InterPro" id="IPR023393">
    <property type="entry name" value="START-like_dom_sf"/>
</dbReference>
<keyword evidence="4" id="KW-1185">Reference proteome</keyword>
<gene>
    <name evidence="3" type="ORF">Rhola_00009770</name>
</gene>